<reference evidence="8" key="1">
    <citation type="journal article" date="2021" name="Nat. Commun.">
        <title>Genetic determinants of endophytism in the Arabidopsis root mycobiome.</title>
        <authorList>
            <person name="Mesny F."/>
            <person name="Miyauchi S."/>
            <person name="Thiergart T."/>
            <person name="Pickel B."/>
            <person name="Atanasova L."/>
            <person name="Karlsson M."/>
            <person name="Huettel B."/>
            <person name="Barry K.W."/>
            <person name="Haridas S."/>
            <person name="Chen C."/>
            <person name="Bauer D."/>
            <person name="Andreopoulos W."/>
            <person name="Pangilinan J."/>
            <person name="LaButti K."/>
            <person name="Riley R."/>
            <person name="Lipzen A."/>
            <person name="Clum A."/>
            <person name="Drula E."/>
            <person name="Henrissat B."/>
            <person name="Kohler A."/>
            <person name="Grigoriev I.V."/>
            <person name="Martin F.M."/>
            <person name="Hacquard S."/>
        </authorList>
    </citation>
    <scope>NUCLEOTIDE SEQUENCE</scope>
    <source>
        <strain evidence="8">MPI-CAGE-AT-0147</strain>
    </source>
</reference>
<evidence type="ECO:0000256" key="3">
    <source>
        <dbReference type="ARBA" id="ARBA00022989"/>
    </source>
</evidence>
<keyword evidence="4 6" id="KW-0472">Membrane</keyword>
<feature type="transmembrane region" description="Helical" evidence="6">
    <location>
        <begin position="181"/>
        <end position="200"/>
    </location>
</feature>
<keyword evidence="3 6" id="KW-1133">Transmembrane helix</keyword>
<feature type="transmembrane region" description="Helical" evidence="6">
    <location>
        <begin position="337"/>
        <end position="358"/>
    </location>
</feature>
<evidence type="ECO:0000313" key="8">
    <source>
        <dbReference type="EMBL" id="KAH7166378.1"/>
    </source>
</evidence>
<dbReference type="PROSITE" id="PS00216">
    <property type="entry name" value="SUGAR_TRANSPORT_1"/>
    <property type="match status" value="1"/>
</dbReference>
<feature type="domain" description="Major facilitator superfamily (MFS) profile" evidence="7">
    <location>
        <begin position="87"/>
        <end position="490"/>
    </location>
</feature>
<dbReference type="GO" id="GO:0015355">
    <property type="term" value="F:secondary active monocarboxylate transmembrane transporter activity"/>
    <property type="evidence" value="ECO:0007669"/>
    <property type="project" value="TreeGrafter"/>
</dbReference>
<dbReference type="GO" id="GO:0035879">
    <property type="term" value="P:plasma membrane lactate transport"/>
    <property type="evidence" value="ECO:0007669"/>
    <property type="project" value="TreeGrafter"/>
</dbReference>
<evidence type="ECO:0000256" key="6">
    <source>
        <dbReference type="SAM" id="Phobius"/>
    </source>
</evidence>
<feature type="transmembrane region" description="Helical" evidence="6">
    <location>
        <begin position="155"/>
        <end position="175"/>
    </location>
</feature>
<evidence type="ECO:0000259" key="7">
    <source>
        <dbReference type="PROSITE" id="PS50850"/>
    </source>
</evidence>
<feature type="transmembrane region" description="Helical" evidence="6">
    <location>
        <begin position="244"/>
        <end position="262"/>
    </location>
</feature>
<feature type="compositionally biased region" description="Basic and acidic residues" evidence="5">
    <location>
        <begin position="502"/>
        <end position="523"/>
    </location>
</feature>
<proteinExistence type="predicted"/>
<comment type="caution">
    <text evidence="8">The sequence shown here is derived from an EMBL/GenBank/DDBJ whole genome shotgun (WGS) entry which is preliminary data.</text>
</comment>
<feature type="transmembrane region" description="Helical" evidence="6">
    <location>
        <begin position="462"/>
        <end position="485"/>
    </location>
</feature>
<dbReference type="Proteomes" id="UP000738349">
    <property type="component" value="Unassembled WGS sequence"/>
</dbReference>
<feature type="transmembrane region" description="Helical" evidence="6">
    <location>
        <begin position="297"/>
        <end position="317"/>
    </location>
</feature>
<dbReference type="Gene3D" id="1.20.1250.20">
    <property type="entry name" value="MFS general substrate transporter like domains"/>
    <property type="match status" value="2"/>
</dbReference>
<name>A0A9P9FLN0_9HYPO</name>
<organism evidence="8 9">
    <name type="scientific">Dactylonectria macrodidyma</name>
    <dbReference type="NCBI Taxonomy" id="307937"/>
    <lineage>
        <taxon>Eukaryota</taxon>
        <taxon>Fungi</taxon>
        <taxon>Dikarya</taxon>
        <taxon>Ascomycota</taxon>
        <taxon>Pezizomycotina</taxon>
        <taxon>Sordariomycetes</taxon>
        <taxon>Hypocreomycetidae</taxon>
        <taxon>Hypocreales</taxon>
        <taxon>Nectriaceae</taxon>
        <taxon>Dactylonectria</taxon>
    </lineage>
</organism>
<dbReference type="Pfam" id="PF00083">
    <property type="entry name" value="Sugar_tr"/>
    <property type="match status" value="1"/>
</dbReference>
<dbReference type="SUPFAM" id="SSF103473">
    <property type="entry name" value="MFS general substrate transporter"/>
    <property type="match status" value="1"/>
</dbReference>
<dbReference type="InterPro" id="IPR005828">
    <property type="entry name" value="MFS_sugar_transport-like"/>
</dbReference>
<dbReference type="AlphaFoldDB" id="A0A9P9FLN0"/>
<dbReference type="CDD" id="cd17316">
    <property type="entry name" value="MFS_SV2_like"/>
    <property type="match status" value="1"/>
</dbReference>
<sequence length="523" mass="57443">MNLDACPSIHDTPQRPALINSLQSQNMSINQEKNDSQLVAGFDGDGGTHMSVGQYFASRFSTLKPPMDKVINPIAAMRMLNKEQWTFFMCAWCSWVIDAFDFFTVSLTVTPLAKEFGKLNSDITWGITLVLMFRSVGAIIFGAWSDRDGRKWPFIFNNILFIVLELGTGFCNTYGEFLACRALFGVAMGGLYGNAVATALEDCPDAARGVMSGLFQAGYPVGYLLTTAFARALVGTTVHAWRPLFWFSACPPVLVIVWRYYLPETQAFREREIVRQNATAATSGFLHQAGQAFKHHWLTLTYMVLLMAGFNFMAHGAQDFYPTMLLNQFEFTLDQMTITQVIANFGAISGAICVGYLSEIFGRRLTIMVSCVCAGALIYPYTYVNTTAVAACAFFLQFFVQGAFGVIPSHLMELSPGPIRTFVVGTAYQLGNLASSPAATIQSTIGERFFPLEPTAAGLKRYNYAIVICAFLGACTGLVFLVTFLGPEKKGKQFGFSEEVDEHGISAKDPENAFGGSEHKESA</sequence>
<dbReference type="OrthoDB" id="5296287at2759"/>
<evidence type="ECO:0000313" key="9">
    <source>
        <dbReference type="Proteomes" id="UP000738349"/>
    </source>
</evidence>
<dbReference type="InterPro" id="IPR036259">
    <property type="entry name" value="MFS_trans_sf"/>
</dbReference>
<feature type="transmembrane region" description="Helical" evidence="6">
    <location>
        <begin position="221"/>
        <end position="238"/>
    </location>
</feature>
<feature type="transmembrane region" description="Helical" evidence="6">
    <location>
        <begin position="85"/>
        <end position="103"/>
    </location>
</feature>
<protein>
    <submittedName>
        <fullName evidence="8">Major facilitator superfamily domain-containing protein</fullName>
    </submittedName>
</protein>
<accession>A0A9P9FLN0</accession>
<dbReference type="PANTHER" id="PTHR23508:SF10">
    <property type="entry name" value="CARBOXYLIC ACID TRANSPORTER PROTEIN HOMOLOG"/>
    <property type="match status" value="1"/>
</dbReference>
<evidence type="ECO:0000256" key="4">
    <source>
        <dbReference type="ARBA" id="ARBA00023136"/>
    </source>
</evidence>
<comment type="subcellular location">
    <subcellularLocation>
        <location evidence="1">Membrane</location>
        <topology evidence="1">Multi-pass membrane protein</topology>
    </subcellularLocation>
</comment>
<keyword evidence="9" id="KW-1185">Reference proteome</keyword>
<dbReference type="EMBL" id="JAGMUV010000003">
    <property type="protein sequence ID" value="KAH7166378.1"/>
    <property type="molecule type" value="Genomic_DNA"/>
</dbReference>
<evidence type="ECO:0000256" key="2">
    <source>
        <dbReference type="ARBA" id="ARBA00022692"/>
    </source>
</evidence>
<feature type="region of interest" description="Disordered" evidence="5">
    <location>
        <begin position="501"/>
        <end position="523"/>
    </location>
</feature>
<feature type="transmembrane region" description="Helical" evidence="6">
    <location>
        <begin position="123"/>
        <end position="143"/>
    </location>
</feature>
<gene>
    <name evidence="8" type="ORF">EDB81DRAFT_782209</name>
</gene>
<feature type="transmembrane region" description="Helical" evidence="6">
    <location>
        <begin position="388"/>
        <end position="407"/>
    </location>
</feature>
<dbReference type="PROSITE" id="PS50850">
    <property type="entry name" value="MFS"/>
    <property type="match status" value="1"/>
</dbReference>
<dbReference type="GO" id="GO:0005886">
    <property type="term" value="C:plasma membrane"/>
    <property type="evidence" value="ECO:0007669"/>
    <property type="project" value="TreeGrafter"/>
</dbReference>
<evidence type="ECO:0000256" key="5">
    <source>
        <dbReference type="SAM" id="MobiDB-lite"/>
    </source>
</evidence>
<keyword evidence="2 6" id="KW-0812">Transmembrane</keyword>
<dbReference type="InterPro" id="IPR005829">
    <property type="entry name" value="Sugar_transporter_CS"/>
</dbReference>
<dbReference type="InterPro" id="IPR020846">
    <property type="entry name" value="MFS_dom"/>
</dbReference>
<dbReference type="PANTHER" id="PTHR23508">
    <property type="entry name" value="CARBOXYLIC ACID TRANSPORTER PROTEIN HOMOLOG"/>
    <property type="match status" value="1"/>
</dbReference>
<evidence type="ECO:0000256" key="1">
    <source>
        <dbReference type="ARBA" id="ARBA00004141"/>
    </source>
</evidence>